<feature type="region of interest" description="Disordered" evidence="1">
    <location>
        <begin position="356"/>
        <end position="422"/>
    </location>
</feature>
<sequence>MTLNELQERIKEEVILHDGDLKEWQWRRNGLLTEAEQDGLSAAEFMRQVNDVSYRVGALFPRIHALRDKISDYARADRKQLTSAHINEVVTEAERLTLLRAFVTDRWIPSILATIPDPAPVAEPVRPVVPPAPVPPPQPAALPTELIPPASGLSRDEIRRQVAARLDQYKAVKLIPAQALRNLYDLSRADEPIITEEAFSYLVSNFYQATQEPHGNSLRDRLLSTDWHHLLREEPAPPPVVPKTEPPKTKPIVVRSFRANPGRVRKGEAVMLEWEVEGVPFVTVDDLGSMLSPSGRGRVIPSKTTNYHLFDPSDQPLSQLTVDVMPPNRSGFWGVLFAVALLLVLYWFLQSTFGQKSNRDTDRDKPKVEKTTRAASEKTTPQRPRKPRRQKTTGLTGTASSSDNAYRSGEATPRSAKATRRYDDIREERGQYGEQQASQDGRWGLWLDDHWLIQPVYDDISVFRNKQATVIQNGQQYQIDINGERIR</sequence>
<dbReference type="Proteomes" id="UP000283523">
    <property type="component" value="Unassembled WGS sequence"/>
</dbReference>
<comment type="caution">
    <text evidence="3">The sequence shown here is derived from an EMBL/GenBank/DDBJ whole genome shotgun (WGS) entry which is preliminary data.</text>
</comment>
<evidence type="ECO:0008006" key="5">
    <source>
        <dbReference type="Google" id="ProtNLM"/>
    </source>
</evidence>
<proteinExistence type="predicted"/>
<gene>
    <name evidence="3" type="ORF">DYU11_29690</name>
</gene>
<feature type="transmembrane region" description="Helical" evidence="2">
    <location>
        <begin position="331"/>
        <end position="349"/>
    </location>
</feature>
<reference evidence="3 4" key="1">
    <citation type="submission" date="2018-08" db="EMBL/GenBank/DDBJ databases">
        <title>Fibrisoma montanum sp. nov., isolated from Danxia mountain soil.</title>
        <authorList>
            <person name="Huang Y."/>
        </authorList>
    </citation>
    <scope>NUCLEOTIDE SEQUENCE [LARGE SCALE GENOMIC DNA]</scope>
    <source>
        <strain evidence="3 4">HYT19</strain>
    </source>
</reference>
<keyword evidence="4" id="KW-1185">Reference proteome</keyword>
<evidence type="ECO:0000256" key="2">
    <source>
        <dbReference type="SAM" id="Phobius"/>
    </source>
</evidence>
<name>A0A418LXM8_9BACT</name>
<dbReference type="EMBL" id="QXED01000013">
    <property type="protein sequence ID" value="RIV18130.1"/>
    <property type="molecule type" value="Genomic_DNA"/>
</dbReference>
<keyword evidence="2" id="KW-0812">Transmembrane</keyword>
<accession>A0A418LXM8</accession>
<dbReference type="OrthoDB" id="5464673at2"/>
<evidence type="ECO:0000313" key="4">
    <source>
        <dbReference type="Proteomes" id="UP000283523"/>
    </source>
</evidence>
<keyword evidence="2" id="KW-0472">Membrane</keyword>
<keyword evidence="2" id="KW-1133">Transmembrane helix</keyword>
<feature type="compositionally biased region" description="Basic and acidic residues" evidence="1">
    <location>
        <begin position="357"/>
        <end position="376"/>
    </location>
</feature>
<dbReference type="RefSeq" id="WP_119671381.1">
    <property type="nucleotide sequence ID" value="NZ_QXED01000013.1"/>
</dbReference>
<feature type="compositionally biased region" description="Polar residues" evidence="1">
    <location>
        <begin position="394"/>
        <end position="405"/>
    </location>
</feature>
<dbReference type="AlphaFoldDB" id="A0A418LXM8"/>
<organism evidence="3 4">
    <name type="scientific">Fibrisoma montanum</name>
    <dbReference type="NCBI Taxonomy" id="2305895"/>
    <lineage>
        <taxon>Bacteria</taxon>
        <taxon>Pseudomonadati</taxon>
        <taxon>Bacteroidota</taxon>
        <taxon>Cytophagia</taxon>
        <taxon>Cytophagales</taxon>
        <taxon>Spirosomataceae</taxon>
        <taxon>Fibrisoma</taxon>
    </lineage>
</organism>
<protein>
    <recommendedName>
        <fullName evidence="5">WG repeat-containing protein</fullName>
    </recommendedName>
</protein>
<evidence type="ECO:0000313" key="3">
    <source>
        <dbReference type="EMBL" id="RIV18130.1"/>
    </source>
</evidence>
<evidence type="ECO:0000256" key="1">
    <source>
        <dbReference type="SAM" id="MobiDB-lite"/>
    </source>
</evidence>